<keyword evidence="1" id="KW-0472">Membrane</keyword>
<evidence type="ECO:0000313" key="3">
    <source>
        <dbReference type="WBParaSite" id="PTRK_0000794200.1"/>
    </source>
</evidence>
<sequence length="252" mass="26666">MDIISSTSPPSITASLLNNHQQIPSSSNLPISTSSGTTNTHSAVNSIIDSLPQSNSLDLSALFGDVSKTVSGLTDILSASAKNLASEGKLSNFTSSIDSTNSVPTGKDIFEKVASSGSENPSPFSTFADKLLDIAMPNAGSSNPLSGIFGGSSSCFKTCGMEDIQYASLKTAETMITLKYCLIFMTIATIMCMLALTGSILYFCFYKNRNNFDNPTTNGFQILNFPNKSGFGSSPNDKRCHGEINSDVNIKI</sequence>
<feature type="transmembrane region" description="Helical" evidence="1">
    <location>
        <begin position="182"/>
        <end position="205"/>
    </location>
</feature>
<keyword evidence="1" id="KW-0812">Transmembrane</keyword>
<reference evidence="3" key="1">
    <citation type="submission" date="2017-02" db="UniProtKB">
        <authorList>
            <consortium name="WormBaseParasite"/>
        </authorList>
    </citation>
    <scope>IDENTIFICATION</scope>
</reference>
<dbReference type="Proteomes" id="UP000038045">
    <property type="component" value="Unplaced"/>
</dbReference>
<proteinExistence type="predicted"/>
<evidence type="ECO:0000313" key="2">
    <source>
        <dbReference type="Proteomes" id="UP000038045"/>
    </source>
</evidence>
<accession>A0A0N4ZJ30</accession>
<name>A0A0N4ZJ30_PARTI</name>
<organism evidence="2 3">
    <name type="scientific">Parastrongyloides trichosuri</name>
    <name type="common">Possum-specific nematode worm</name>
    <dbReference type="NCBI Taxonomy" id="131310"/>
    <lineage>
        <taxon>Eukaryota</taxon>
        <taxon>Metazoa</taxon>
        <taxon>Ecdysozoa</taxon>
        <taxon>Nematoda</taxon>
        <taxon>Chromadorea</taxon>
        <taxon>Rhabditida</taxon>
        <taxon>Tylenchina</taxon>
        <taxon>Panagrolaimomorpha</taxon>
        <taxon>Strongyloidoidea</taxon>
        <taxon>Strongyloididae</taxon>
        <taxon>Parastrongyloides</taxon>
    </lineage>
</organism>
<evidence type="ECO:0000256" key="1">
    <source>
        <dbReference type="SAM" id="Phobius"/>
    </source>
</evidence>
<keyword evidence="2" id="KW-1185">Reference proteome</keyword>
<protein>
    <submittedName>
        <fullName evidence="3">Uncharacterized protein</fullName>
    </submittedName>
</protein>
<dbReference type="WBParaSite" id="PTRK_0000794200.1">
    <property type="protein sequence ID" value="PTRK_0000794200.1"/>
    <property type="gene ID" value="PTRK_0000794200"/>
</dbReference>
<dbReference type="AlphaFoldDB" id="A0A0N4ZJ30"/>
<keyword evidence="1" id="KW-1133">Transmembrane helix</keyword>